<name>A0A5P3VCK9_9BURK</name>
<sequence length="401" mass="43615">MASEDVHFLMREDVPDDMKKAHKLWVDAVFYPESSRYLASLEEGPALHMTIVRDAQGGSAPAMLLLARRAEQEGRAQSEWYWLWHAVEAGSAEAAFRFGAICEEAQDKAKAFALYRTAQERHHVGVNWALANLCRASIAVELGVSQDELDAVLKASMERADAALNAEVSQALRTGAHPVQFLNSIGIPWGTGTFFIALWKGHHLAFTARHVLSASGASPEEANFLVPDYAAPMPFCGFFGVATADVPSSLDAPDVAVWELDVEAAGSRVSWQAWRLDYLWKPASILQPGARIFIVGYPNTEEAVDLDSNRLRRTPLIVRGILSEDKLGTGLYTVDCAEFSVDPDGVSGGPAFAQFGGIFHYVGMVLQGGDTARKLHFLDAAQVIEVLDRAVEAAASRQAST</sequence>
<dbReference type="GO" id="GO:0008233">
    <property type="term" value="F:peptidase activity"/>
    <property type="evidence" value="ECO:0007669"/>
    <property type="project" value="UniProtKB-KW"/>
</dbReference>
<proteinExistence type="predicted"/>
<dbReference type="InterPro" id="IPR009003">
    <property type="entry name" value="Peptidase_S1_PA"/>
</dbReference>
<dbReference type="GO" id="GO:0006508">
    <property type="term" value="P:proteolysis"/>
    <property type="evidence" value="ECO:0007669"/>
    <property type="project" value="UniProtKB-KW"/>
</dbReference>
<dbReference type="RefSeq" id="WP_151070193.1">
    <property type="nucleotide sequence ID" value="NZ_CP032518.1"/>
</dbReference>
<keyword evidence="1" id="KW-0645">Protease</keyword>
<keyword evidence="1" id="KW-0378">Hydrolase</keyword>
<protein>
    <submittedName>
        <fullName evidence="1">Serine protease</fullName>
    </submittedName>
</protein>
<dbReference type="Gene3D" id="1.25.40.10">
    <property type="entry name" value="Tetratricopeptide repeat domain"/>
    <property type="match status" value="1"/>
</dbReference>
<accession>A0A5P3VCK9</accession>
<evidence type="ECO:0000313" key="1">
    <source>
        <dbReference type="EMBL" id="QEZ44124.1"/>
    </source>
</evidence>
<reference evidence="1 2" key="1">
    <citation type="submission" date="2018-09" db="EMBL/GenBank/DDBJ databases">
        <title>Complete genome sequence of Cupriavidus oxalaticus T2, a bacterium capable of phenol tolerance and degradation.</title>
        <authorList>
            <person name="Yan J."/>
        </authorList>
    </citation>
    <scope>NUCLEOTIDE SEQUENCE [LARGE SCALE GENOMIC DNA]</scope>
    <source>
        <strain evidence="1 2">T2</strain>
    </source>
</reference>
<dbReference type="SUPFAM" id="SSF50494">
    <property type="entry name" value="Trypsin-like serine proteases"/>
    <property type="match status" value="1"/>
</dbReference>
<dbReference type="SUPFAM" id="SSF81901">
    <property type="entry name" value="HCP-like"/>
    <property type="match status" value="1"/>
</dbReference>
<gene>
    <name evidence="1" type="ORF">D2917_07675</name>
</gene>
<organism evidence="1 2">
    <name type="scientific">Cupriavidus oxalaticus</name>
    <dbReference type="NCBI Taxonomy" id="96344"/>
    <lineage>
        <taxon>Bacteria</taxon>
        <taxon>Pseudomonadati</taxon>
        <taxon>Pseudomonadota</taxon>
        <taxon>Betaproteobacteria</taxon>
        <taxon>Burkholderiales</taxon>
        <taxon>Burkholderiaceae</taxon>
        <taxon>Cupriavidus</taxon>
    </lineage>
</organism>
<evidence type="ECO:0000313" key="2">
    <source>
        <dbReference type="Proteomes" id="UP000325743"/>
    </source>
</evidence>
<dbReference type="AlphaFoldDB" id="A0A5P3VCK9"/>
<dbReference type="InterPro" id="IPR011990">
    <property type="entry name" value="TPR-like_helical_dom_sf"/>
</dbReference>
<dbReference type="EMBL" id="CP032518">
    <property type="protein sequence ID" value="QEZ44124.1"/>
    <property type="molecule type" value="Genomic_DNA"/>
</dbReference>
<dbReference type="Proteomes" id="UP000325743">
    <property type="component" value="Chromosome 1"/>
</dbReference>